<evidence type="ECO:0000313" key="6">
    <source>
        <dbReference type="Proteomes" id="UP001159405"/>
    </source>
</evidence>
<dbReference type="CDD" id="cd00117">
    <property type="entry name" value="TFP"/>
    <property type="match status" value="1"/>
</dbReference>
<evidence type="ECO:0000259" key="4">
    <source>
        <dbReference type="Pfam" id="PF00021"/>
    </source>
</evidence>
<keyword evidence="2" id="KW-1015">Disulfide bond</keyword>
<protein>
    <recommendedName>
        <fullName evidence="4">UPAR/Ly6 domain-containing protein</fullName>
    </recommendedName>
</protein>
<dbReference type="SUPFAM" id="SSF57302">
    <property type="entry name" value="Snake toxin-like"/>
    <property type="match status" value="1"/>
</dbReference>
<evidence type="ECO:0000313" key="5">
    <source>
        <dbReference type="EMBL" id="CAH3140027.1"/>
    </source>
</evidence>
<keyword evidence="6" id="KW-1185">Reference proteome</keyword>
<organism evidence="5 6">
    <name type="scientific">Porites lobata</name>
    <dbReference type="NCBI Taxonomy" id="104759"/>
    <lineage>
        <taxon>Eukaryota</taxon>
        <taxon>Metazoa</taxon>
        <taxon>Cnidaria</taxon>
        <taxon>Anthozoa</taxon>
        <taxon>Hexacorallia</taxon>
        <taxon>Scleractinia</taxon>
        <taxon>Fungiina</taxon>
        <taxon>Poritidae</taxon>
        <taxon>Porites</taxon>
    </lineage>
</organism>
<feature type="transmembrane region" description="Helical" evidence="3">
    <location>
        <begin position="120"/>
        <end position="137"/>
    </location>
</feature>
<evidence type="ECO:0000256" key="2">
    <source>
        <dbReference type="ARBA" id="ARBA00023157"/>
    </source>
</evidence>
<dbReference type="InterPro" id="IPR045860">
    <property type="entry name" value="Snake_toxin-like_sf"/>
</dbReference>
<proteinExistence type="predicted"/>
<evidence type="ECO:0000256" key="3">
    <source>
        <dbReference type="SAM" id="Phobius"/>
    </source>
</evidence>
<dbReference type="PANTHER" id="PTHR10036">
    <property type="entry name" value="CD59 GLYCOPROTEIN"/>
    <property type="match status" value="1"/>
</dbReference>
<feature type="non-terminal residue" evidence="5">
    <location>
        <position position="1"/>
    </location>
</feature>
<accession>A0ABN8PC25</accession>
<dbReference type="InterPro" id="IPR016054">
    <property type="entry name" value="LY6_UPA_recep-like"/>
</dbReference>
<dbReference type="Gene3D" id="2.10.60.10">
    <property type="entry name" value="CD59"/>
    <property type="match status" value="1"/>
</dbReference>
<dbReference type="Proteomes" id="UP001159405">
    <property type="component" value="Unassembled WGS sequence"/>
</dbReference>
<keyword evidence="3" id="KW-1133">Transmembrane helix</keyword>
<keyword evidence="3" id="KW-0472">Membrane</keyword>
<dbReference type="Pfam" id="PF00021">
    <property type="entry name" value="UPAR_LY6"/>
    <property type="match status" value="1"/>
</dbReference>
<evidence type="ECO:0000256" key="1">
    <source>
        <dbReference type="ARBA" id="ARBA00022729"/>
    </source>
</evidence>
<feature type="domain" description="UPAR/Ly6" evidence="4">
    <location>
        <begin position="30"/>
        <end position="116"/>
    </location>
</feature>
<keyword evidence="3" id="KW-0812">Transmembrane</keyword>
<keyword evidence="1" id="KW-0732">Signal</keyword>
<reference evidence="5 6" key="1">
    <citation type="submission" date="2022-05" db="EMBL/GenBank/DDBJ databases">
        <authorList>
            <consortium name="Genoscope - CEA"/>
            <person name="William W."/>
        </authorList>
    </citation>
    <scope>NUCLEOTIDE SEQUENCE [LARGE SCALE GENOMIC DNA]</scope>
</reference>
<comment type="caution">
    <text evidence="5">The sequence shown here is derived from an EMBL/GenBank/DDBJ whole genome shotgun (WGS) entry which is preliminary data.</text>
</comment>
<name>A0ABN8PC25_9CNID</name>
<gene>
    <name evidence="5" type="ORF">PLOB_00040966</name>
</gene>
<dbReference type="EMBL" id="CALNXK010000063">
    <property type="protein sequence ID" value="CAH3140027.1"/>
    <property type="molecule type" value="Genomic_DNA"/>
</dbReference>
<sequence>KPSTKTKILAAIPANIENIVFLHSRTTGYALKCNTCLSLKSWDDCKNNTIQLTCLDSQDRCGKADIKAENSVAAVEVFTKACAASSECSARDCKSIYPSVKITKCEIDYCEGDLCNGVKVPMVSAIMLLACAIAAFAP</sequence>